<accession>A0A917MIQ0</accession>
<sequence length="137" mass="15525">MPVRDDGTCEEFDRIAEQAHRCNAQTGVSFFLVCTHHWFCQVLEGSEPAVRRTLARIAADKRHFDCRVIEATAQVQHAKLDGYATVHKSIANRLLFLERGFSRAIVPYDRTAAEMLDLCNALRSFGVPSEQRQSELC</sequence>
<evidence type="ECO:0000259" key="1">
    <source>
        <dbReference type="PROSITE" id="PS50925"/>
    </source>
</evidence>
<evidence type="ECO:0000313" key="3">
    <source>
        <dbReference type="Proteomes" id="UP000603912"/>
    </source>
</evidence>
<dbReference type="SUPFAM" id="SSF54975">
    <property type="entry name" value="Acylphosphatase/BLUF domain-like"/>
    <property type="match status" value="1"/>
</dbReference>
<organism evidence="2 3">
    <name type="scientific">Alsobacter metallidurans</name>
    <dbReference type="NCBI Taxonomy" id="340221"/>
    <lineage>
        <taxon>Bacteria</taxon>
        <taxon>Pseudomonadati</taxon>
        <taxon>Pseudomonadota</taxon>
        <taxon>Alphaproteobacteria</taxon>
        <taxon>Hyphomicrobiales</taxon>
        <taxon>Alsobacteraceae</taxon>
        <taxon>Alsobacter</taxon>
    </lineage>
</organism>
<evidence type="ECO:0000313" key="2">
    <source>
        <dbReference type="EMBL" id="GGH27132.1"/>
    </source>
</evidence>
<gene>
    <name evidence="2" type="ORF">GCM10007036_35430</name>
</gene>
<dbReference type="PROSITE" id="PS50925">
    <property type="entry name" value="BLUF"/>
    <property type="match status" value="1"/>
</dbReference>
<feature type="domain" description="BLUF" evidence="1">
    <location>
        <begin position="1"/>
        <end position="86"/>
    </location>
</feature>
<reference evidence="2" key="1">
    <citation type="journal article" date="2014" name="Int. J. Syst. Evol. Microbiol.">
        <title>Complete genome sequence of Corynebacterium casei LMG S-19264T (=DSM 44701T), isolated from a smear-ripened cheese.</title>
        <authorList>
            <consortium name="US DOE Joint Genome Institute (JGI-PGF)"/>
            <person name="Walter F."/>
            <person name="Albersmeier A."/>
            <person name="Kalinowski J."/>
            <person name="Ruckert C."/>
        </authorList>
    </citation>
    <scope>NUCLEOTIDE SEQUENCE</scope>
    <source>
        <strain evidence="2">CGMCC 1.12214</strain>
    </source>
</reference>
<dbReference type="InterPro" id="IPR036046">
    <property type="entry name" value="Acylphosphatase-like_dom_sf"/>
</dbReference>
<keyword evidence="3" id="KW-1185">Reference proteome</keyword>
<dbReference type="GO" id="GO:0071949">
    <property type="term" value="F:FAD binding"/>
    <property type="evidence" value="ECO:0007669"/>
    <property type="project" value="InterPro"/>
</dbReference>
<comment type="caution">
    <text evidence="2">The sequence shown here is derived from an EMBL/GenBank/DDBJ whole genome shotgun (WGS) entry which is preliminary data.</text>
</comment>
<name>A0A917MIQ0_9HYPH</name>
<reference evidence="2" key="2">
    <citation type="submission" date="2020-09" db="EMBL/GenBank/DDBJ databases">
        <authorList>
            <person name="Sun Q."/>
            <person name="Zhou Y."/>
        </authorList>
    </citation>
    <scope>NUCLEOTIDE SEQUENCE</scope>
    <source>
        <strain evidence="2">CGMCC 1.12214</strain>
    </source>
</reference>
<proteinExistence type="predicted"/>
<dbReference type="EMBL" id="BMES01000002">
    <property type="protein sequence ID" value="GGH27132.1"/>
    <property type="molecule type" value="Genomic_DNA"/>
</dbReference>
<protein>
    <recommendedName>
        <fullName evidence="1">BLUF domain-containing protein</fullName>
    </recommendedName>
</protein>
<dbReference type="SMART" id="SM01034">
    <property type="entry name" value="BLUF"/>
    <property type="match status" value="1"/>
</dbReference>
<dbReference type="GO" id="GO:0009882">
    <property type="term" value="F:blue light photoreceptor activity"/>
    <property type="evidence" value="ECO:0007669"/>
    <property type="project" value="InterPro"/>
</dbReference>
<dbReference type="AlphaFoldDB" id="A0A917MIQ0"/>
<dbReference type="InterPro" id="IPR007024">
    <property type="entry name" value="BLUF_domain"/>
</dbReference>
<dbReference type="Proteomes" id="UP000603912">
    <property type="component" value="Unassembled WGS sequence"/>
</dbReference>
<dbReference type="Pfam" id="PF04940">
    <property type="entry name" value="BLUF"/>
    <property type="match status" value="1"/>
</dbReference>
<dbReference type="Gene3D" id="3.30.70.100">
    <property type="match status" value="1"/>
</dbReference>